<comment type="subcellular location">
    <subcellularLocation>
        <location evidence="1">Nucleus</location>
    </subcellularLocation>
</comment>
<name>A0A367YHT5_9ASCO</name>
<dbReference type="InterPro" id="IPR009360">
    <property type="entry name" value="Isy1"/>
</dbReference>
<feature type="compositionally biased region" description="Polar residues" evidence="8">
    <location>
        <begin position="28"/>
        <end position="42"/>
    </location>
</feature>
<dbReference type="FunFam" id="1.10.287.660:FF:000001">
    <property type="entry name" value="pre-mRNA-splicing factor ISY1 homolog"/>
    <property type="match status" value="1"/>
</dbReference>
<evidence type="ECO:0000256" key="1">
    <source>
        <dbReference type="ARBA" id="ARBA00004123"/>
    </source>
</evidence>
<comment type="caution">
    <text evidence="9">The sequence shown here is derived from an EMBL/GenBank/DDBJ whole genome shotgun (WGS) entry which is preliminary data.</text>
</comment>
<dbReference type="GO" id="GO:0005684">
    <property type="term" value="C:U2-type spliceosomal complex"/>
    <property type="evidence" value="ECO:0007669"/>
    <property type="project" value="UniProtKB-ARBA"/>
</dbReference>
<evidence type="ECO:0000313" key="9">
    <source>
        <dbReference type="EMBL" id="RCK65434.1"/>
    </source>
</evidence>
<keyword evidence="5" id="KW-0508">mRNA splicing</keyword>
<keyword evidence="10" id="KW-1185">Reference proteome</keyword>
<keyword evidence="6" id="KW-0539">Nucleus</keyword>
<dbReference type="GO" id="GO:0071014">
    <property type="term" value="C:post-mRNA release spliceosomal complex"/>
    <property type="evidence" value="ECO:0007669"/>
    <property type="project" value="UniProtKB-ARBA"/>
</dbReference>
<organism evidence="9 10">
    <name type="scientific">Candida viswanathii</name>
    <dbReference type="NCBI Taxonomy" id="5486"/>
    <lineage>
        <taxon>Eukaryota</taxon>
        <taxon>Fungi</taxon>
        <taxon>Dikarya</taxon>
        <taxon>Ascomycota</taxon>
        <taxon>Saccharomycotina</taxon>
        <taxon>Pichiomycetes</taxon>
        <taxon>Debaryomycetaceae</taxon>
        <taxon>Candida/Lodderomyces clade</taxon>
        <taxon>Candida</taxon>
    </lineage>
</organism>
<dbReference type="OrthoDB" id="1739576at2759"/>
<dbReference type="InterPro" id="IPR037200">
    <property type="entry name" value="Isy1_sf"/>
</dbReference>
<dbReference type="SUPFAM" id="SSF140102">
    <property type="entry name" value="ISY1 domain-like"/>
    <property type="match status" value="1"/>
</dbReference>
<dbReference type="EMBL" id="QLNQ01000020">
    <property type="protein sequence ID" value="RCK65434.1"/>
    <property type="molecule type" value="Genomic_DNA"/>
</dbReference>
<evidence type="ECO:0000256" key="6">
    <source>
        <dbReference type="ARBA" id="ARBA00023242"/>
    </source>
</evidence>
<evidence type="ECO:0000256" key="8">
    <source>
        <dbReference type="SAM" id="MobiDB-lite"/>
    </source>
</evidence>
<protein>
    <recommendedName>
        <fullName evidence="3">Pre-mRNA-splicing factor ISY1</fullName>
    </recommendedName>
    <alternativeName>
        <fullName evidence="7">Pre-mRNA-splicing factor isy1</fullName>
    </alternativeName>
</protein>
<reference evidence="9 10" key="1">
    <citation type="submission" date="2018-06" db="EMBL/GenBank/DDBJ databases">
        <title>Whole genome sequencing of Candida tropicalis (genome annotated by CSBL at Korea University).</title>
        <authorList>
            <person name="Ahn J."/>
        </authorList>
    </citation>
    <scope>NUCLEOTIDE SEQUENCE [LARGE SCALE GENOMIC DNA]</scope>
    <source>
        <strain evidence="9 10">ATCC 20962</strain>
    </source>
</reference>
<dbReference type="Gene3D" id="1.10.287.660">
    <property type="entry name" value="Helix hairpin bin"/>
    <property type="match status" value="1"/>
</dbReference>
<sequence length="252" mass="29393">MSRNKEKAQSNLNQYYLQKDKQLGILDSNPQNRPRNVNKVTSLPQAEKWRSTILSEISVNLTRINDENLTDFEIREINDKLNALFKEKKTWEYHIRNNLKGNDYIKYGRDLINTGVLVDSEDGNKGYRYFGRAKELPDVKVLIEQKRKKRRKDQDGYDEDKAREARLGYAYYGFYDEKKLNVGIPAIDKDVSSDPLLAFESKRGQEILEETGEAPQGRIINFDDIPTNEMVNSWLVNKKRQELLSRLGLSKL</sequence>
<accession>A0A367YHT5</accession>
<dbReference type="Proteomes" id="UP000253472">
    <property type="component" value="Unassembled WGS sequence"/>
</dbReference>
<evidence type="ECO:0000256" key="3">
    <source>
        <dbReference type="ARBA" id="ARBA00019194"/>
    </source>
</evidence>
<keyword evidence="4" id="KW-0507">mRNA processing</keyword>
<keyword evidence="4" id="KW-0747">Spliceosome</keyword>
<dbReference type="PANTHER" id="PTHR13021">
    <property type="entry name" value="PRE-MRNA-SPLICING FACTOR ISY1"/>
    <property type="match status" value="1"/>
</dbReference>
<evidence type="ECO:0000313" key="10">
    <source>
        <dbReference type="Proteomes" id="UP000253472"/>
    </source>
</evidence>
<dbReference type="AlphaFoldDB" id="A0A367YHT5"/>
<proteinExistence type="inferred from homology"/>
<dbReference type="STRING" id="5486.A0A367YHT5"/>
<feature type="region of interest" description="Disordered" evidence="8">
    <location>
        <begin position="23"/>
        <end position="42"/>
    </location>
</feature>
<dbReference type="InterPro" id="IPR029012">
    <property type="entry name" value="Helix_hairpin_bin_sf"/>
</dbReference>
<evidence type="ECO:0000256" key="4">
    <source>
        <dbReference type="ARBA" id="ARBA00022728"/>
    </source>
</evidence>
<dbReference type="GO" id="GO:0000974">
    <property type="term" value="C:Prp19 complex"/>
    <property type="evidence" value="ECO:0007669"/>
    <property type="project" value="UniProtKB-ARBA"/>
</dbReference>
<evidence type="ECO:0000256" key="5">
    <source>
        <dbReference type="ARBA" id="ARBA00023187"/>
    </source>
</evidence>
<evidence type="ECO:0000256" key="7">
    <source>
        <dbReference type="ARBA" id="ARBA00073166"/>
    </source>
</evidence>
<gene>
    <name evidence="9" type="primary">ISY1</name>
    <name evidence="9" type="ORF">Cantr_01130</name>
</gene>
<dbReference type="Pfam" id="PF06246">
    <property type="entry name" value="Isy1"/>
    <property type="match status" value="1"/>
</dbReference>
<comment type="similarity">
    <text evidence="2">Belongs to the ISY1 family.</text>
</comment>
<dbReference type="GO" id="GO:0000350">
    <property type="term" value="P:generation of catalytic spliceosome for second transesterification step"/>
    <property type="evidence" value="ECO:0007669"/>
    <property type="project" value="InterPro"/>
</dbReference>
<evidence type="ECO:0000256" key="2">
    <source>
        <dbReference type="ARBA" id="ARBA00007002"/>
    </source>
</evidence>